<keyword evidence="3" id="KW-1185">Reference proteome</keyword>
<evidence type="ECO:0000313" key="2">
    <source>
        <dbReference type="EMBL" id="EGN99522.1"/>
    </source>
</evidence>
<proteinExistence type="predicted"/>
<name>F8PVG9_SERL3</name>
<organism evidence="3">
    <name type="scientific">Serpula lacrymans var. lacrymans (strain S7.3)</name>
    <name type="common">Dry rot fungus</name>
    <dbReference type="NCBI Taxonomy" id="936435"/>
    <lineage>
        <taxon>Eukaryota</taxon>
        <taxon>Fungi</taxon>
        <taxon>Dikarya</taxon>
        <taxon>Basidiomycota</taxon>
        <taxon>Agaricomycotina</taxon>
        <taxon>Agaricomycetes</taxon>
        <taxon>Agaricomycetidae</taxon>
        <taxon>Boletales</taxon>
        <taxon>Coniophorineae</taxon>
        <taxon>Serpulaceae</taxon>
        <taxon>Serpula</taxon>
    </lineage>
</organism>
<feature type="compositionally biased region" description="Polar residues" evidence="1">
    <location>
        <begin position="26"/>
        <end position="36"/>
    </location>
</feature>
<dbReference type="AlphaFoldDB" id="F8PVG9"/>
<evidence type="ECO:0000313" key="3">
    <source>
        <dbReference type="Proteomes" id="UP000008063"/>
    </source>
</evidence>
<dbReference type="HOGENOM" id="CLU_2414648_0_0_1"/>
<dbReference type="Proteomes" id="UP000008063">
    <property type="component" value="Unassembled WGS sequence"/>
</dbReference>
<protein>
    <submittedName>
        <fullName evidence="2">Uncharacterized protein</fullName>
    </submittedName>
</protein>
<dbReference type="EMBL" id="GL945479">
    <property type="protein sequence ID" value="EGN99522.1"/>
    <property type="molecule type" value="Genomic_DNA"/>
</dbReference>
<gene>
    <name evidence="2" type="ORF">SERLA73DRAFT_134769</name>
</gene>
<feature type="compositionally biased region" description="Polar residues" evidence="1">
    <location>
        <begin position="61"/>
        <end position="83"/>
    </location>
</feature>
<accession>F8PVG9</accession>
<feature type="compositionally biased region" description="Basic and acidic residues" evidence="1">
    <location>
        <begin position="44"/>
        <end position="60"/>
    </location>
</feature>
<reference evidence="3" key="1">
    <citation type="journal article" date="2011" name="Science">
        <title>The plant cell wall-decomposing machinery underlies the functional diversity of forest fungi.</title>
        <authorList>
            <person name="Eastwood D.C."/>
            <person name="Floudas D."/>
            <person name="Binder M."/>
            <person name="Majcherczyk A."/>
            <person name="Schneider P."/>
            <person name="Aerts A."/>
            <person name="Asiegbu F.O."/>
            <person name="Baker S.E."/>
            <person name="Barry K."/>
            <person name="Bendiksby M."/>
            <person name="Blumentritt M."/>
            <person name="Coutinho P.M."/>
            <person name="Cullen D."/>
            <person name="de Vries R.P."/>
            <person name="Gathman A."/>
            <person name="Goodell B."/>
            <person name="Henrissat B."/>
            <person name="Ihrmark K."/>
            <person name="Kauserud H."/>
            <person name="Kohler A."/>
            <person name="LaButti K."/>
            <person name="Lapidus A."/>
            <person name="Lavin J.L."/>
            <person name="Lee Y.-H."/>
            <person name="Lindquist E."/>
            <person name="Lilly W."/>
            <person name="Lucas S."/>
            <person name="Morin E."/>
            <person name="Murat C."/>
            <person name="Oguiza J.A."/>
            <person name="Park J."/>
            <person name="Pisabarro A.G."/>
            <person name="Riley R."/>
            <person name="Rosling A."/>
            <person name="Salamov A."/>
            <person name="Schmidt O."/>
            <person name="Schmutz J."/>
            <person name="Skrede I."/>
            <person name="Stenlid J."/>
            <person name="Wiebenga A."/>
            <person name="Xie X."/>
            <person name="Kuees U."/>
            <person name="Hibbett D.S."/>
            <person name="Hoffmeister D."/>
            <person name="Hoegberg N."/>
            <person name="Martin F."/>
            <person name="Grigoriev I.V."/>
            <person name="Watkinson S.C."/>
        </authorList>
    </citation>
    <scope>NUCLEOTIDE SEQUENCE [LARGE SCALE GENOMIC DNA]</scope>
    <source>
        <strain evidence="3">strain S7.3</strain>
    </source>
</reference>
<evidence type="ECO:0000256" key="1">
    <source>
        <dbReference type="SAM" id="MobiDB-lite"/>
    </source>
</evidence>
<sequence length="92" mass="9740">MRVRSTLPQLTSTTSVDPGPVHSESGDTSTPLQSVQEALDEAISDARKVTDSGPKMDESSPSHGSGTFDSNSSIIHDQSQDVAESSELEQTH</sequence>
<dbReference type="InParanoid" id="F8PVG9"/>
<feature type="compositionally biased region" description="Polar residues" evidence="1">
    <location>
        <begin position="1"/>
        <end position="16"/>
    </location>
</feature>
<feature type="region of interest" description="Disordered" evidence="1">
    <location>
        <begin position="1"/>
        <end position="92"/>
    </location>
</feature>